<reference evidence="3" key="1">
    <citation type="journal article" date="2020" name="mSystems">
        <title>Genome- and Community-Level Interaction Insights into Carbon Utilization and Element Cycling Functions of Hydrothermarchaeota in Hydrothermal Sediment.</title>
        <authorList>
            <person name="Zhou Z."/>
            <person name="Liu Y."/>
            <person name="Xu W."/>
            <person name="Pan J."/>
            <person name="Luo Z.H."/>
            <person name="Li M."/>
        </authorList>
    </citation>
    <scope>NUCLEOTIDE SEQUENCE [LARGE SCALE GENOMIC DNA]</scope>
    <source>
        <strain evidence="3">HyVt-633</strain>
    </source>
</reference>
<name>A0A7C5DK98_9CHLB</name>
<dbReference type="InterPro" id="IPR036526">
    <property type="entry name" value="C-N_Hydrolase_sf"/>
</dbReference>
<proteinExistence type="predicted"/>
<evidence type="ECO:0000313" key="3">
    <source>
        <dbReference type="EMBL" id="HHE31934.1"/>
    </source>
</evidence>
<gene>
    <name evidence="3" type="ORF">ENL07_04750</name>
</gene>
<dbReference type="InterPro" id="IPR050345">
    <property type="entry name" value="Aliph_Amidase/BUP"/>
</dbReference>
<protein>
    <submittedName>
        <fullName evidence="3">Carbon-nitrogen hydrolase</fullName>
    </submittedName>
</protein>
<accession>A0A7C5DK98</accession>
<dbReference type="PANTHER" id="PTHR43674:SF2">
    <property type="entry name" value="BETA-UREIDOPROPIONASE"/>
    <property type="match status" value="1"/>
</dbReference>
<dbReference type="Pfam" id="PF00795">
    <property type="entry name" value="CN_hydrolase"/>
    <property type="match status" value="1"/>
</dbReference>
<dbReference type="SUPFAM" id="SSF56317">
    <property type="entry name" value="Carbon-nitrogen hydrolase"/>
    <property type="match status" value="1"/>
</dbReference>
<dbReference type="Proteomes" id="UP000886058">
    <property type="component" value="Unassembled WGS sequence"/>
</dbReference>
<keyword evidence="1 3" id="KW-0378">Hydrolase</keyword>
<sequence>MIRLAAVQFTPQLGEPEANIEAIGKLLDPVEVDVIVLPELCTSGYFFESRDELAPVAEAPGGRASSFFQRLAEAKQAIIIAGLAEVAGGCFYNSVFVFRPGIPEPLIYRKSHLFYKERFVFEPGDTGFPVIRDERLDISIGIMLCYDWRFPEVSRVLALGGAELIACPSNLVTDAWRKVMPARAIENKLYVAVANRCGTETRGEETLLFKGCSAVYDPWGEMIALAGAEGDRVLISEIDPQPCRDKSFNEFNDIFADRRPELYGALCRPQP</sequence>
<dbReference type="GO" id="GO:0016811">
    <property type="term" value="F:hydrolase activity, acting on carbon-nitrogen (but not peptide) bonds, in linear amides"/>
    <property type="evidence" value="ECO:0007669"/>
    <property type="project" value="TreeGrafter"/>
</dbReference>
<evidence type="ECO:0000259" key="2">
    <source>
        <dbReference type="PROSITE" id="PS50263"/>
    </source>
</evidence>
<comment type="caution">
    <text evidence="3">The sequence shown here is derived from an EMBL/GenBank/DDBJ whole genome shotgun (WGS) entry which is preliminary data.</text>
</comment>
<dbReference type="InterPro" id="IPR003010">
    <property type="entry name" value="C-N_Hydrolase"/>
</dbReference>
<dbReference type="PROSITE" id="PS50263">
    <property type="entry name" value="CN_HYDROLASE"/>
    <property type="match status" value="1"/>
</dbReference>
<dbReference type="EMBL" id="DRSQ01000100">
    <property type="protein sequence ID" value="HHE31934.1"/>
    <property type="molecule type" value="Genomic_DNA"/>
</dbReference>
<organism evidence="3">
    <name type="scientific">Chlorobaculum parvum</name>
    <dbReference type="NCBI Taxonomy" id="274539"/>
    <lineage>
        <taxon>Bacteria</taxon>
        <taxon>Pseudomonadati</taxon>
        <taxon>Chlorobiota</taxon>
        <taxon>Chlorobiia</taxon>
        <taxon>Chlorobiales</taxon>
        <taxon>Chlorobiaceae</taxon>
        <taxon>Chlorobaculum</taxon>
    </lineage>
</organism>
<evidence type="ECO:0000256" key="1">
    <source>
        <dbReference type="ARBA" id="ARBA00022801"/>
    </source>
</evidence>
<dbReference type="Gene3D" id="3.60.110.10">
    <property type="entry name" value="Carbon-nitrogen hydrolase"/>
    <property type="match status" value="1"/>
</dbReference>
<dbReference type="AlphaFoldDB" id="A0A7C5DK98"/>
<feature type="domain" description="CN hydrolase" evidence="2">
    <location>
        <begin position="2"/>
        <end position="240"/>
    </location>
</feature>
<dbReference type="PANTHER" id="PTHR43674">
    <property type="entry name" value="NITRILASE C965.09-RELATED"/>
    <property type="match status" value="1"/>
</dbReference>